<proteinExistence type="inferred from homology"/>
<gene>
    <name evidence="5" type="ORF">PENTCL1PPCAC_11644</name>
</gene>
<evidence type="ECO:0000259" key="4">
    <source>
        <dbReference type="Pfam" id="PF02252"/>
    </source>
</evidence>
<dbReference type="AlphaFoldDB" id="A0AAV5TA09"/>
<dbReference type="InterPro" id="IPR036997">
    <property type="entry name" value="PA28_C_sf"/>
</dbReference>
<dbReference type="InterPro" id="IPR036996">
    <property type="entry name" value="PA28_N_sf"/>
</dbReference>
<evidence type="ECO:0000259" key="3">
    <source>
        <dbReference type="Pfam" id="PF02251"/>
    </source>
</evidence>
<feature type="non-terminal residue" evidence="5">
    <location>
        <position position="1"/>
    </location>
</feature>
<dbReference type="Gene3D" id="1.20.5.120">
    <property type="entry name" value="Proteasome activator pa28, N-terminal domain"/>
    <property type="match status" value="1"/>
</dbReference>
<name>A0AAV5TA09_9BILA</name>
<evidence type="ECO:0000256" key="1">
    <source>
        <dbReference type="ARBA" id="ARBA00005883"/>
    </source>
</evidence>
<dbReference type="Pfam" id="PF02251">
    <property type="entry name" value="PA28_N"/>
    <property type="match status" value="1"/>
</dbReference>
<dbReference type="InterPro" id="IPR036252">
    <property type="entry name" value="Proteasome_activ_sf"/>
</dbReference>
<dbReference type="InterPro" id="IPR009077">
    <property type="entry name" value="Proteasome_activ_PA28"/>
</dbReference>
<dbReference type="GO" id="GO:0061136">
    <property type="term" value="P:regulation of proteasomal protein catabolic process"/>
    <property type="evidence" value="ECO:0007669"/>
    <property type="project" value="TreeGrafter"/>
</dbReference>
<feature type="domain" description="Proteasome activator PA28 C-terminal" evidence="4">
    <location>
        <begin position="109"/>
        <end position="251"/>
    </location>
</feature>
<dbReference type="FunFam" id="1.20.120.180:FF:000001">
    <property type="entry name" value="Proteasome activator complex subunit 3"/>
    <property type="match status" value="1"/>
</dbReference>
<dbReference type="PANTHER" id="PTHR10660:SF2">
    <property type="entry name" value="LD45860P"/>
    <property type="match status" value="1"/>
</dbReference>
<evidence type="ECO:0000256" key="2">
    <source>
        <dbReference type="ARBA" id="ARBA00022942"/>
    </source>
</evidence>
<dbReference type="GO" id="GO:2000045">
    <property type="term" value="P:regulation of G1/S transition of mitotic cell cycle"/>
    <property type="evidence" value="ECO:0007669"/>
    <property type="project" value="TreeGrafter"/>
</dbReference>
<dbReference type="InterPro" id="IPR003185">
    <property type="entry name" value="Proteasome_activ_PA28_N"/>
</dbReference>
<dbReference type="Pfam" id="PF02252">
    <property type="entry name" value="PA28_C"/>
    <property type="match status" value="1"/>
</dbReference>
<reference evidence="5" key="1">
    <citation type="submission" date="2023-10" db="EMBL/GenBank/DDBJ databases">
        <title>Genome assembly of Pristionchus species.</title>
        <authorList>
            <person name="Yoshida K."/>
            <person name="Sommer R.J."/>
        </authorList>
    </citation>
    <scope>NUCLEOTIDE SEQUENCE</scope>
    <source>
        <strain evidence="5">RS0144</strain>
    </source>
</reference>
<evidence type="ECO:0008006" key="7">
    <source>
        <dbReference type="Google" id="ProtNLM"/>
    </source>
</evidence>
<feature type="domain" description="Proteasome activator PA28 N-terminal" evidence="3">
    <location>
        <begin position="15"/>
        <end position="75"/>
    </location>
</feature>
<sequence length="254" mass="29203">LQCLMSLSKERMATSTEKLSAFRARLQTEAERLVLEVFPQKVLDLDQMIFDPRFSFERLPEILPSGDLNIPIPQPEKVHKGEGDAPVSKKRKIANGEAEAETMAINGVIPKNEHLGELMEEIRPMIRDAVEDMNKIKMWITLLIPRIEDGNNFGVSIQEEALNEVRATESEAASFLDQLSRYFVGRAKLLTKVAKYPHVADYRRAILDMDEKQFVNIRLIITELRNHFATLHDMITKNMEKIKKPRSSNHDNMY</sequence>
<dbReference type="GO" id="GO:0061133">
    <property type="term" value="F:endopeptidase activator activity"/>
    <property type="evidence" value="ECO:0007669"/>
    <property type="project" value="TreeGrafter"/>
</dbReference>
<dbReference type="InterPro" id="IPR003186">
    <property type="entry name" value="PA28_C"/>
</dbReference>
<accession>A0AAV5TA09</accession>
<keyword evidence="6" id="KW-1185">Reference proteome</keyword>
<dbReference type="GO" id="GO:0005737">
    <property type="term" value="C:cytoplasm"/>
    <property type="evidence" value="ECO:0007669"/>
    <property type="project" value="TreeGrafter"/>
</dbReference>
<dbReference type="GO" id="GO:0005654">
    <property type="term" value="C:nucleoplasm"/>
    <property type="evidence" value="ECO:0007669"/>
    <property type="project" value="TreeGrafter"/>
</dbReference>
<dbReference type="PANTHER" id="PTHR10660">
    <property type="entry name" value="PROTEASOME REGULATOR PA28"/>
    <property type="match status" value="1"/>
</dbReference>
<dbReference type="Proteomes" id="UP001432027">
    <property type="component" value="Unassembled WGS sequence"/>
</dbReference>
<protein>
    <recommendedName>
        <fullName evidence="7">Proteasome activator complex subunit 3</fullName>
    </recommendedName>
</protein>
<evidence type="ECO:0000313" key="6">
    <source>
        <dbReference type="Proteomes" id="UP001432027"/>
    </source>
</evidence>
<dbReference type="EMBL" id="BTSX01000003">
    <property type="protein sequence ID" value="GMS89469.1"/>
    <property type="molecule type" value="Genomic_DNA"/>
</dbReference>
<comment type="caution">
    <text evidence="5">The sequence shown here is derived from an EMBL/GenBank/DDBJ whole genome shotgun (WGS) entry which is preliminary data.</text>
</comment>
<organism evidence="5 6">
    <name type="scientific">Pristionchus entomophagus</name>
    <dbReference type="NCBI Taxonomy" id="358040"/>
    <lineage>
        <taxon>Eukaryota</taxon>
        <taxon>Metazoa</taxon>
        <taxon>Ecdysozoa</taxon>
        <taxon>Nematoda</taxon>
        <taxon>Chromadorea</taxon>
        <taxon>Rhabditida</taxon>
        <taxon>Rhabditina</taxon>
        <taxon>Diplogasteromorpha</taxon>
        <taxon>Diplogasteroidea</taxon>
        <taxon>Neodiplogasteridae</taxon>
        <taxon>Pristionchus</taxon>
    </lineage>
</organism>
<dbReference type="GO" id="GO:0008537">
    <property type="term" value="C:proteasome activator complex"/>
    <property type="evidence" value="ECO:0007669"/>
    <property type="project" value="InterPro"/>
</dbReference>
<evidence type="ECO:0000313" key="5">
    <source>
        <dbReference type="EMBL" id="GMS89469.1"/>
    </source>
</evidence>
<keyword evidence="2" id="KW-0647">Proteasome</keyword>
<comment type="similarity">
    <text evidence="1">Belongs to the PA28 family.</text>
</comment>
<dbReference type="Gene3D" id="1.20.120.180">
    <property type="entry name" value="Proteasome activator pa28, C-terminal domain"/>
    <property type="match status" value="1"/>
</dbReference>
<dbReference type="SUPFAM" id="SSF47216">
    <property type="entry name" value="Proteasome activator"/>
    <property type="match status" value="1"/>
</dbReference>